<dbReference type="GO" id="GO:0016787">
    <property type="term" value="F:hydrolase activity"/>
    <property type="evidence" value="ECO:0007669"/>
    <property type="project" value="UniProtKB-KW"/>
</dbReference>
<dbReference type="Pfam" id="PF00756">
    <property type="entry name" value="Esterase"/>
    <property type="match status" value="1"/>
</dbReference>
<keyword evidence="10" id="KW-1185">Reference proteome</keyword>
<dbReference type="Proteomes" id="UP001183390">
    <property type="component" value="Unassembled WGS sequence"/>
</dbReference>
<comment type="caution">
    <text evidence="9">The sequence shown here is derived from an EMBL/GenBank/DDBJ whole genome shotgun (WGS) entry which is preliminary data.</text>
</comment>
<evidence type="ECO:0000256" key="4">
    <source>
        <dbReference type="ARBA" id="ARBA00022729"/>
    </source>
</evidence>
<evidence type="ECO:0000313" key="10">
    <source>
        <dbReference type="Proteomes" id="UP001183390"/>
    </source>
</evidence>
<evidence type="ECO:0000313" key="9">
    <source>
        <dbReference type="EMBL" id="MDT0328302.1"/>
    </source>
</evidence>
<feature type="signal peptide" evidence="8">
    <location>
        <begin position="1"/>
        <end position="27"/>
    </location>
</feature>
<dbReference type="RefSeq" id="WP_311511036.1">
    <property type="nucleotide sequence ID" value="NZ_JAVREP010000004.1"/>
</dbReference>
<keyword evidence="6" id="KW-0119">Carbohydrate metabolism</keyword>
<keyword evidence="7" id="KW-0624">Polysaccharide degradation</keyword>
<comment type="subcellular location">
    <subcellularLocation>
        <location evidence="1">Secreted</location>
    </subcellularLocation>
</comment>
<dbReference type="InterPro" id="IPR043595">
    <property type="entry name" value="FaeB/C/D"/>
</dbReference>
<dbReference type="Gene3D" id="3.40.50.1820">
    <property type="entry name" value="alpha/beta hydrolase"/>
    <property type="match status" value="1"/>
</dbReference>
<dbReference type="InterPro" id="IPR029058">
    <property type="entry name" value="AB_hydrolase_fold"/>
</dbReference>
<dbReference type="SUPFAM" id="SSF53474">
    <property type="entry name" value="alpha/beta-Hydrolases"/>
    <property type="match status" value="1"/>
</dbReference>
<evidence type="ECO:0000256" key="8">
    <source>
        <dbReference type="SAM" id="SignalP"/>
    </source>
</evidence>
<evidence type="ECO:0000256" key="3">
    <source>
        <dbReference type="ARBA" id="ARBA00022651"/>
    </source>
</evidence>
<keyword evidence="5 9" id="KW-0378">Hydrolase</keyword>
<feature type="chain" id="PRO_5046432465" evidence="8">
    <location>
        <begin position="28"/>
        <end position="323"/>
    </location>
</feature>
<evidence type="ECO:0000256" key="1">
    <source>
        <dbReference type="ARBA" id="ARBA00004613"/>
    </source>
</evidence>
<dbReference type="EMBL" id="JAVREP010000004">
    <property type="protein sequence ID" value="MDT0328302.1"/>
    <property type="molecule type" value="Genomic_DNA"/>
</dbReference>
<protein>
    <submittedName>
        <fullName evidence="9">Alpha/beta hydrolase-fold protein</fullName>
    </submittedName>
</protein>
<dbReference type="InterPro" id="IPR000801">
    <property type="entry name" value="Esterase-like"/>
</dbReference>
<name>A0ABU2M714_9ACTN</name>
<keyword evidence="2" id="KW-0964">Secreted</keyword>
<accession>A0ABU2M714</accession>
<proteinExistence type="predicted"/>
<dbReference type="PANTHER" id="PTHR38050:SF2">
    <property type="entry name" value="FERULOYL ESTERASE C-RELATED"/>
    <property type="match status" value="1"/>
</dbReference>
<evidence type="ECO:0000256" key="6">
    <source>
        <dbReference type="ARBA" id="ARBA00023277"/>
    </source>
</evidence>
<sequence>MPRPVRALGRSALVLTLAALMVTVPGATIPLPDDPVAAHRSTGCGLSPPHEPGATVRYSLTSGGAERSYLLHLPPGYTEHRSWPVLLAYHGRGGSGERMAEWSGLTGLPAVVVLPDGLIGDDDRSAWQGAPYSPPGVDDVAFTRALLDTVEAGLCADRTRIHAVGMSNGGGFAVVLACAIPDRIAAIATVAGAFYPHGLECDPARPVPIVSFHGTDDATTPYTGDVERGLPDLARWNADRALANGCRSGPETTRSGLDVTVLEWSGCDQGAHVRHLVVDGGGHTWPGADVSGDEGRTTDTVEAHHELWRFLARHHLPLDRTGP</sequence>
<evidence type="ECO:0000256" key="7">
    <source>
        <dbReference type="ARBA" id="ARBA00023326"/>
    </source>
</evidence>
<keyword evidence="4 8" id="KW-0732">Signal</keyword>
<evidence type="ECO:0000256" key="5">
    <source>
        <dbReference type="ARBA" id="ARBA00022801"/>
    </source>
</evidence>
<organism evidence="9 10">
    <name type="scientific">Nocardiopsis lambiniae</name>
    <dbReference type="NCBI Taxonomy" id="3075539"/>
    <lineage>
        <taxon>Bacteria</taxon>
        <taxon>Bacillati</taxon>
        <taxon>Actinomycetota</taxon>
        <taxon>Actinomycetes</taxon>
        <taxon>Streptosporangiales</taxon>
        <taxon>Nocardiopsidaceae</taxon>
        <taxon>Nocardiopsis</taxon>
    </lineage>
</organism>
<evidence type="ECO:0000256" key="2">
    <source>
        <dbReference type="ARBA" id="ARBA00022525"/>
    </source>
</evidence>
<reference evidence="10" key="1">
    <citation type="submission" date="2023-07" db="EMBL/GenBank/DDBJ databases">
        <title>30 novel species of actinomycetes from the DSMZ collection.</title>
        <authorList>
            <person name="Nouioui I."/>
        </authorList>
    </citation>
    <scope>NUCLEOTIDE SEQUENCE [LARGE SCALE GENOMIC DNA]</scope>
    <source>
        <strain evidence="10">DSM 44743</strain>
    </source>
</reference>
<dbReference type="PANTHER" id="PTHR38050">
    <property type="match status" value="1"/>
</dbReference>
<gene>
    <name evidence="9" type="ORF">RM479_07740</name>
</gene>
<keyword evidence="3" id="KW-0858">Xylan degradation</keyword>